<accession>A0A8H2WIV2</accession>
<evidence type="ECO:0000313" key="2">
    <source>
        <dbReference type="Proteomes" id="UP000663843"/>
    </source>
</evidence>
<gene>
    <name evidence="1" type="ORF">RDB_LOCUS29237</name>
</gene>
<reference evidence="1" key="1">
    <citation type="submission" date="2021-01" db="EMBL/GenBank/DDBJ databases">
        <authorList>
            <person name="Kaushik A."/>
        </authorList>
    </citation>
    <scope>NUCLEOTIDE SEQUENCE</scope>
    <source>
        <strain evidence="1">AG2-2IIIB</strain>
    </source>
</reference>
<name>A0A8H2WIV2_9AGAM</name>
<proteinExistence type="predicted"/>
<dbReference type="Proteomes" id="UP000663843">
    <property type="component" value="Unassembled WGS sequence"/>
</dbReference>
<organism evidence="1 2">
    <name type="scientific">Rhizoctonia solani</name>
    <dbReference type="NCBI Taxonomy" id="456999"/>
    <lineage>
        <taxon>Eukaryota</taxon>
        <taxon>Fungi</taxon>
        <taxon>Dikarya</taxon>
        <taxon>Basidiomycota</taxon>
        <taxon>Agaricomycotina</taxon>
        <taxon>Agaricomycetes</taxon>
        <taxon>Cantharellales</taxon>
        <taxon>Ceratobasidiaceae</taxon>
        <taxon>Rhizoctonia</taxon>
    </lineage>
</organism>
<protein>
    <submittedName>
        <fullName evidence="1">Uncharacterized protein</fullName>
    </submittedName>
</protein>
<sequence>MTGRDCGGNYVLVLFSGLHFAWVDLLVLERIDLLTNYTNMPKLDRSFSGPGPKSPYRIGTQWIELRHPRQVDFAGGNSRLVDRRTRRVGHLPAVCDEQPRMPRGYGLPFEDSTNLHFCPYHWAKPSHQMLCDIIWRPDLQRVTNPKNAVYKIELNTPEYAGRVRDEKIVERQLAKV</sequence>
<dbReference type="AlphaFoldDB" id="A0A8H2WIV2"/>
<dbReference type="EMBL" id="CAJMWT010001224">
    <property type="protein sequence ID" value="CAE6388730.1"/>
    <property type="molecule type" value="Genomic_DNA"/>
</dbReference>
<comment type="caution">
    <text evidence="1">The sequence shown here is derived from an EMBL/GenBank/DDBJ whole genome shotgun (WGS) entry which is preliminary data.</text>
</comment>
<evidence type="ECO:0000313" key="1">
    <source>
        <dbReference type="EMBL" id="CAE6388730.1"/>
    </source>
</evidence>